<evidence type="ECO:0000259" key="1">
    <source>
        <dbReference type="PROSITE" id="PS51186"/>
    </source>
</evidence>
<dbReference type="EMBL" id="CP045725">
    <property type="protein sequence ID" value="QGF23751.1"/>
    <property type="molecule type" value="Genomic_DNA"/>
</dbReference>
<dbReference type="SUPFAM" id="SSF55729">
    <property type="entry name" value="Acyl-CoA N-acyltransferases (Nat)"/>
    <property type="match status" value="1"/>
</dbReference>
<dbReference type="Pfam" id="PF13420">
    <property type="entry name" value="Acetyltransf_4"/>
    <property type="match status" value="1"/>
</dbReference>
<dbReference type="PANTHER" id="PTHR43072">
    <property type="entry name" value="N-ACETYLTRANSFERASE"/>
    <property type="match status" value="1"/>
</dbReference>
<dbReference type="RefSeq" id="WP_153572281.1">
    <property type="nucleotide sequence ID" value="NZ_CP045725.1"/>
</dbReference>
<gene>
    <name evidence="2" type="ORF">Rai3103_08790</name>
</gene>
<evidence type="ECO:0000313" key="3">
    <source>
        <dbReference type="Proteomes" id="UP000386847"/>
    </source>
</evidence>
<protein>
    <submittedName>
        <fullName evidence="2">GNAT family N-acetyltransferase</fullName>
    </submittedName>
</protein>
<dbReference type="Gene3D" id="3.40.630.30">
    <property type="match status" value="1"/>
</dbReference>
<evidence type="ECO:0000313" key="2">
    <source>
        <dbReference type="EMBL" id="QGF23751.1"/>
    </source>
</evidence>
<dbReference type="KEGG" id="rain:Rai3103_08790"/>
<name>A0A5Q2FBG8_9ACTN</name>
<sequence>MVPVVRDGVPTPVPAPTSLEHAPVIVRDAVPADAAACAAIYAPYVRDTTITFEETPPSVEEMAGRMARAARQWAWLVAEVDGEVLGYAYAGRFKERVAFRWSSETSIYLAPDARGKGLGRVLYTALLDRLTERGYRRAVAVITQPNETSMAMHRSFGFTQVGLLPSIGFKHGAWRDVAWLVRSLGEGPVPGLTPDEPR</sequence>
<proteinExistence type="predicted"/>
<organism evidence="2 3">
    <name type="scientific">Raineyella fluvialis</name>
    <dbReference type="NCBI Taxonomy" id="2662261"/>
    <lineage>
        <taxon>Bacteria</taxon>
        <taxon>Bacillati</taxon>
        <taxon>Actinomycetota</taxon>
        <taxon>Actinomycetes</taxon>
        <taxon>Propionibacteriales</taxon>
        <taxon>Propionibacteriaceae</taxon>
        <taxon>Raineyella</taxon>
    </lineage>
</organism>
<accession>A0A5Q2FBG8</accession>
<keyword evidence="3" id="KW-1185">Reference proteome</keyword>
<keyword evidence="2" id="KW-0808">Transferase</keyword>
<dbReference type="GO" id="GO:0016747">
    <property type="term" value="F:acyltransferase activity, transferring groups other than amino-acyl groups"/>
    <property type="evidence" value="ECO:0007669"/>
    <property type="project" value="InterPro"/>
</dbReference>
<dbReference type="AlphaFoldDB" id="A0A5Q2FBG8"/>
<dbReference type="CDD" id="cd04301">
    <property type="entry name" value="NAT_SF"/>
    <property type="match status" value="1"/>
</dbReference>
<reference evidence="2 3" key="1">
    <citation type="submission" date="2019-10" db="EMBL/GenBank/DDBJ databases">
        <title>Genomic analysis of Raineyella sp. CBA3103.</title>
        <authorList>
            <person name="Roh S.W."/>
        </authorList>
    </citation>
    <scope>NUCLEOTIDE SEQUENCE [LARGE SCALE GENOMIC DNA]</scope>
    <source>
        <strain evidence="2 3">CBA3103</strain>
    </source>
</reference>
<dbReference type="InterPro" id="IPR016181">
    <property type="entry name" value="Acyl_CoA_acyltransferase"/>
</dbReference>
<dbReference type="PANTHER" id="PTHR43072:SF8">
    <property type="entry name" value="ACYLTRANSFERASE FABY-RELATED"/>
    <property type="match status" value="1"/>
</dbReference>
<feature type="domain" description="N-acetyltransferase" evidence="1">
    <location>
        <begin position="24"/>
        <end position="181"/>
    </location>
</feature>
<dbReference type="Proteomes" id="UP000386847">
    <property type="component" value="Chromosome"/>
</dbReference>
<dbReference type="InterPro" id="IPR000182">
    <property type="entry name" value="GNAT_dom"/>
</dbReference>
<dbReference type="PROSITE" id="PS51186">
    <property type="entry name" value="GNAT"/>
    <property type="match status" value="1"/>
</dbReference>